<keyword evidence="4" id="KW-0813">Transport</keyword>
<name>A0AA40DQM1_9PEZI</name>
<feature type="transmembrane region" description="Helical" evidence="13">
    <location>
        <begin position="301"/>
        <end position="322"/>
    </location>
</feature>
<feature type="transmembrane region" description="Helical" evidence="13">
    <location>
        <begin position="151"/>
        <end position="173"/>
    </location>
</feature>
<evidence type="ECO:0000256" key="3">
    <source>
        <dbReference type="ARBA" id="ARBA00021242"/>
    </source>
</evidence>
<evidence type="ECO:0000256" key="11">
    <source>
        <dbReference type="ARBA" id="ARBA00032555"/>
    </source>
</evidence>
<evidence type="ECO:0000256" key="5">
    <source>
        <dbReference type="ARBA" id="ARBA00022475"/>
    </source>
</evidence>
<dbReference type="Gene3D" id="1.20.1250.20">
    <property type="entry name" value="MFS general substrate transporter like domains"/>
    <property type="match status" value="1"/>
</dbReference>
<feature type="transmembrane region" description="Helical" evidence="13">
    <location>
        <begin position="128"/>
        <end position="145"/>
    </location>
</feature>
<keyword evidence="8" id="KW-0406">Ion transport</keyword>
<organism evidence="14 15">
    <name type="scientific">Lasiosphaeria miniovina</name>
    <dbReference type="NCBI Taxonomy" id="1954250"/>
    <lineage>
        <taxon>Eukaryota</taxon>
        <taxon>Fungi</taxon>
        <taxon>Dikarya</taxon>
        <taxon>Ascomycota</taxon>
        <taxon>Pezizomycotina</taxon>
        <taxon>Sordariomycetes</taxon>
        <taxon>Sordariomycetidae</taxon>
        <taxon>Sordariales</taxon>
        <taxon>Lasiosphaeriaceae</taxon>
        <taxon>Lasiosphaeria</taxon>
    </lineage>
</organism>
<keyword evidence="6 13" id="KW-0812">Transmembrane</keyword>
<dbReference type="PANTHER" id="PTHR23516:SF1">
    <property type="entry name" value="MOLYBDATE-ANION TRANSPORTER"/>
    <property type="match status" value="1"/>
</dbReference>
<protein>
    <recommendedName>
        <fullName evidence="3">Molybdate-anion transporter</fullName>
    </recommendedName>
    <alternativeName>
        <fullName evidence="10">Major facilitator superfamily domain-containing protein 5</fullName>
    </alternativeName>
    <alternativeName>
        <fullName evidence="11">Molybdate transporter 2 homolog</fullName>
    </alternativeName>
</protein>
<accession>A0AA40DQM1</accession>
<reference evidence="14" key="1">
    <citation type="submission" date="2023-06" db="EMBL/GenBank/DDBJ databases">
        <title>Genome-scale phylogeny and comparative genomics of the fungal order Sordariales.</title>
        <authorList>
            <consortium name="Lawrence Berkeley National Laboratory"/>
            <person name="Hensen N."/>
            <person name="Bonometti L."/>
            <person name="Westerberg I."/>
            <person name="Brannstrom I.O."/>
            <person name="Guillou S."/>
            <person name="Cros-Aarteil S."/>
            <person name="Calhoun S."/>
            <person name="Haridas S."/>
            <person name="Kuo A."/>
            <person name="Mondo S."/>
            <person name="Pangilinan J."/>
            <person name="Riley R."/>
            <person name="LaButti K."/>
            <person name="Andreopoulos B."/>
            <person name="Lipzen A."/>
            <person name="Chen C."/>
            <person name="Yanf M."/>
            <person name="Daum C."/>
            <person name="Ng V."/>
            <person name="Clum A."/>
            <person name="Steindorff A."/>
            <person name="Ohm R."/>
            <person name="Martin F."/>
            <person name="Silar P."/>
            <person name="Natvig D."/>
            <person name="Lalanne C."/>
            <person name="Gautier V."/>
            <person name="Ament-velasquez S.L."/>
            <person name="Kruys A."/>
            <person name="Hutchinson M.I."/>
            <person name="Powell A.J."/>
            <person name="Barry K."/>
            <person name="Miller A.N."/>
            <person name="Grigoriev I.V."/>
            <person name="Debuchy R."/>
            <person name="Gladieux P."/>
            <person name="Thoren M.H."/>
            <person name="Johannesson H."/>
        </authorList>
    </citation>
    <scope>NUCLEOTIDE SEQUENCE</scope>
    <source>
        <strain evidence="14">SMH2392-1A</strain>
    </source>
</reference>
<feature type="compositionally biased region" description="Gly residues" evidence="12">
    <location>
        <begin position="189"/>
        <end position="202"/>
    </location>
</feature>
<evidence type="ECO:0000256" key="6">
    <source>
        <dbReference type="ARBA" id="ARBA00022692"/>
    </source>
</evidence>
<dbReference type="GO" id="GO:0006811">
    <property type="term" value="P:monoatomic ion transport"/>
    <property type="evidence" value="ECO:0007669"/>
    <property type="project" value="UniProtKB-KW"/>
</dbReference>
<evidence type="ECO:0000256" key="9">
    <source>
        <dbReference type="ARBA" id="ARBA00023136"/>
    </source>
</evidence>
<evidence type="ECO:0000256" key="2">
    <source>
        <dbReference type="ARBA" id="ARBA00004651"/>
    </source>
</evidence>
<keyword evidence="9 13" id="KW-0472">Membrane</keyword>
<dbReference type="PANTHER" id="PTHR23516">
    <property type="entry name" value="SAM (S-ADENOSYL METHIONINE) TRANSPORTER"/>
    <property type="match status" value="1"/>
</dbReference>
<evidence type="ECO:0000256" key="12">
    <source>
        <dbReference type="SAM" id="MobiDB-lite"/>
    </source>
</evidence>
<evidence type="ECO:0000256" key="13">
    <source>
        <dbReference type="SAM" id="Phobius"/>
    </source>
</evidence>
<dbReference type="GeneID" id="85331309"/>
<feature type="region of interest" description="Disordered" evidence="12">
    <location>
        <begin position="270"/>
        <end position="289"/>
    </location>
</feature>
<evidence type="ECO:0000256" key="1">
    <source>
        <dbReference type="ARBA" id="ARBA00003019"/>
    </source>
</evidence>
<feature type="transmembrane region" description="Helical" evidence="13">
    <location>
        <begin position="6"/>
        <end position="23"/>
    </location>
</feature>
<comment type="function">
    <text evidence="1">Mediates high-affinity intracellular uptake of the rare oligo-element molybdenum.</text>
</comment>
<keyword evidence="5" id="KW-1003">Cell membrane</keyword>
<evidence type="ECO:0000256" key="7">
    <source>
        <dbReference type="ARBA" id="ARBA00022989"/>
    </source>
</evidence>
<dbReference type="RefSeq" id="XP_060292976.1">
    <property type="nucleotide sequence ID" value="XM_060448039.1"/>
</dbReference>
<evidence type="ECO:0000313" key="15">
    <source>
        <dbReference type="Proteomes" id="UP001172101"/>
    </source>
</evidence>
<feature type="region of interest" description="Disordered" evidence="12">
    <location>
        <begin position="189"/>
        <end position="208"/>
    </location>
</feature>
<evidence type="ECO:0000313" key="14">
    <source>
        <dbReference type="EMBL" id="KAK0709672.1"/>
    </source>
</evidence>
<dbReference type="Pfam" id="PF05631">
    <property type="entry name" value="MFS_5"/>
    <property type="match status" value="2"/>
</dbReference>
<proteinExistence type="predicted"/>
<feature type="transmembrane region" description="Helical" evidence="13">
    <location>
        <begin position="93"/>
        <end position="116"/>
    </location>
</feature>
<sequence length="481" mass="50298">MEIYTLNLAGLLVLCGALFAAQQRQQQHRAKSRSESADNSSSSNNLNKKTKTTTPETPPHSRRSFLAIYALVMAADWLQGPFLYALYRDEHGVAAATVPALFTAGFTAGAASGSVLGSVADRRGRKAACLFFCAAYALSCVLTAFPHQAALLPMLFAGRVLGGVGTSLLFTVFESWLVADFHRHAGAGASAGGGGGGGGGGDGDGDGEELAETFGLMSTLNSAVAILSGVGSEWLVAATGTRKTPFAASVVLLAVAFGLIWTQWRENYGETGPATQSSPGQSTHKPPKDKQLWTVLTSPKVLSLGLASTVFEGSMYMFVFFWTPALKSARASSSPEIDLPYGVIFASFMAAALAASLAFGMATPATTTAARHAHLLVAILGTAAACFFLVSSRTVAAAAATSSEQTTFWIFCLFEATVGMYWPCIGCLRGAVVDDAVRARVYGVLRVPLNIFVVVSLLLTRAGGADAFKNGKVREKDGLSK</sequence>
<dbReference type="InterPro" id="IPR008509">
    <property type="entry name" value="MOT2/MFSD5"/>
</dbReference>
<keyword evidence="7 13" id="KW-1133">Transmembrane helix</keyword>
<comment type="caution">
    <text evidence="14">The sequence shown here is derived from an EMBL/GenBank/DDBJ whole genome shotgun (WGS) entry which is preliminary data.</text>
</comment>
<evidence type="ECO:0000256" key="4">
    <source>
        <dbReference type="ARBA" id="ARBA00022448"/>
    </source>
</evidence>
<feature type="compositionally biased region" description="Polar residues" evidence="12">
    <location>
        <begin position="273"/>
        <end position="284"/>
    </location>
</feature>
<dbReference type="AlphaFoldDB" id="A0AA40DQM1"/>
<feature type="transmembrane region" description="Helical" evidence="13">
    <location>
        <begin position="343"/>
        <end position="363"/>
    </location>
</feature>
<evidence type="ECO:0000256" key="10">
    <source>
        <dbReference type="ARBA" id="ARBA00030646"/>
    </source>
</evidence>
<dbReference type="InterPro" id="IPR036259">
    <property type="entry name" value="MFS_trans_sf"/>
</dbReference>
<feature type="region of interest" description="Disordered" evidence="12">
    <location>
        <begin position="26"/>
        <end position="59"/>
    </location>
</feature>
<dbReference type="GO" id="GO:0015098">
    <property type="term" value="F:molybdate ion transmembrane transporter activity"/>
    <property type="evidence" value="ECO:0007669"/>
    <property type="project" value="InterPro"/>
</dbReference>
<dbReference type="EMBL" id="JAUIRO010000006">
    <property type="protein sequence ID" value="KAK0709672.1"/>
    <property type="molecule type" value="Genomic_DNA"/>
</dbReference>
<feature type="transmembrane region" description="Helical" evidence="13">
    <location>
        <begin position="408"/>
        <end position="432"/>
    </location>
</feature>
<dbReference type="Proteomes" id="UP001172101">
    <property type="component" value="Unassembled WGS sequence"/>
</dbReference>
<dbReference type="SUPFAM" id="SSF103473">
    <property type="entry name" value="MFS general substrate transporter"/>
    <property type="match status" value="1"/>
</dbReference>
<feature type="transmembrane region" description="Helical" evidence="13">
    <location>
        <begin position="66"/>
        <end position="87"/>
    </location>
</feature>
<feature type="transmembrane region" description="Helical" evidence="13">
    <location>
        <begin position="444"/>
        <end position="464"/>
    </location>
</feature>
<comment type="subcellular location">
    <subcellularLocation>
        <location evidence="2">Cell membrane</location>
        <topology evidence="2">Multi-pass membrane protein</topology>
    </subcellularLocation>
</comment>
<feature type="compositionally biased region" description="Low complexity" evidence="12">
    <location>
        <begin position="37"/>
        <end position="47"/>
    </location>
</feature>
<evidence type="ECO:0000256" key="8">
    <source>
        <dbReference type="ARBA" id="ARBA00023065"/>
    </source>
</evidence>
<feature type="transmembrane region" description="Helical" evidence="13">
    <location>
        <begin position="375"/>
        <end position="396"/>
    </location>
</feature>
<keyword evidence="15" id="KW-1185">Reference proteome</keyword>
<dbReference type="GO" id="GO:0005886">
    <property type="term" value="C:plasma membrane"/>
    <property type="evidence" value="ECO:0007669"/>
    <property type="project" value="UniProtKB-SubCell"/>
</dbReference>
<gene>
    <name evidence="14" type="ORF">B0T26DRAFT_874691</name>
</gene>